<dbReference type="AlphaFoldDB" id="A0AAV9I4R6"/>
<feature type="compositionally biased region" description="Acidic residues" evidence="1">
    <location>
        <begin position="340"/>
        <end position="349"/>
    </location>
</feature>
<proteinExistence type="predicted"/>
<feature type="region of interest" description="Disordered" evidence="1">
    <location>
        <begin position="1"/>
        <end position="23"/>
    </location>
</feature>
<dbReference type="EMBL" id="MU864929">
    <property type="protein sequence ID" value="KAK4466890.1"/>
    <property type="molecule type" value="Genomic_DNA"/>
</dbReference>
<evidence type="ECO:0000313" key="3">
    <source>
        <dbReference type="Proteomes" id="UP001321749"/>
    </source>
</evidence>
<accession>A0AAV9I4R6</accession>
<sequence length="380" mass="41754">MAVDQDIADMDPNGSKPSGEYNAFAADPHQQLAAPSAQKVSHLPWPDFFPFHHISHQFSPRSKYYHANNYHAWYMNPYNMENYQSTMPGIAAPSPERIKVEEPFSRNEDFPQQPAAASAHGNAQLISASNFYDAQRMEADYSVAANRAPAQPPANAPDHEEIELIPSIEHPDTEGYYEELWRPEAENQWTGPREVVDSVGVPVLGPRYAYSWEVPGGSASSTTAGSVFSAGSTTASGSAFDPEVTSGLAFYPWPDQKLYRKRGKLPASDPHPPVAFEFGPPTPTPRNLQPVTAPRPAPASGSVSAASNPQAAPLTKFRDRVGPMTEAKRQLAEQYRRMEQEDEVDEWEEPTAREPINIGNGQIVTLPIRGQGVECKSPSN</sequence>
<dbReference type="Proteomes" id="UP001321749">
    <property type="component" value="Unassembled WGS sequence"/>
</dbReference>
<reference evidence="2" key="2">
    <citation type="submission" date="2023-06" db="EMBL/GenBank/DDBJ databases">
        <authorList>
            <consortium name="Lawrence Berkeley National Laboratory"/>
            <person name="Mondo S.J."/>
            <person name="Hensen N."/>
            <person name="Bonometti L."/>
            <person name="Westerberg I."/>
            <person name="Brannstrom I.O."/>
            <person name="Guillou S."/>
            <person name="Cros-Aarteil S."/>
            <person name="Calhoun S."/>
            <person name="Haridas S."/>
            <person name="Kuo A."/>
            <person name="Pangilinan J."/>
            <person name="Riley R."/>
            <person name="Labutti K."/>
            <person name="Andreopoulos B."/>
            <person name="Lipzen A."/>
            <person name="Chen C."/>
            <person name="Yanf M."/>
            <person name="Daum C."/>
            <person name="Ng V."/>
            <person name="Clum A."/>
            <person name="Steindorff A."/>
            <person name="Ohm R."/>
            <person name="Martin F."/>
            <person name="Silar P."/>
            <person name="Natvig D."/>
            <person name="Lalanne C."/>
            <person name="Gautier V."/>
            <person name="Ament-Velasquez S.L."/>
            <person name="Kruys A."/>
            <person name="Hutchinson M.I."/>
            <person name="Powell A.J."/>
            <person name="Barry K."/>
            <person name="Miller A.N."/>
            <person name="Grigoriev I.V."/>
            <person name="Debuchy R."/>
            <person name="Gladieux P."/>
            <person name="Thoren M.H."/>
            <person name="Johannesson H."/>
        </authorList>
    </citation>
    <scope>NUCLEOTIDE SEQUENCE</scope>
    <source>
        <strain evidence="2">PSN324</strain>
    </source>
</reference>
<evidence type="ECO:0000313" key="2">
    <source>
        <dbReference type="EMBL" id="KAK4466890.1"/>
    </source>
</evidence>
<organism evidence="2 3">
    <name type="scientific">Cladorrhinum samala</name>
    <dbReference type="NCBI Taxonomy" id="585594"/>
    <lineage>
        <taxon>Eukaryota</taxon>
        <taxon>Fungi</taxon>
        <taxon>Dikarya</taxon>
        <taxon>Ascomycota</taxon>
        <taxon>Pezizomycotina</taxon>
        <taxon>Sordariomycetes</taxon>
        <taxon>Sordariomycetidae</taxon>
        <taxon>Sordariales</taxon>
        <taxon>Podosporaceae</taxon>
        <taxon>Cladorrhinum</taxon>
    </lineage>
</organism>
<feature type="compositionally biased region" description="Basic and acidic residues" evidence="1">
    <location>
        <begin position="316"/>
        <end position="339"/>
    </location>
</feature>
<evidence type="ECO:0000256" key="1">
    <source>
        <dbReference type="SAM" id="MobiDB-lite"/>
    </source>
</evidence>
<feature type="region of interest" description="Disordered" evidence="1">
    <location>
        <begin position="263"/>
        <end position="360"/>
    </location>
</feature>
<gene>
    <name evidence="2" type="ORF">QBC42DRAFT_258262</name>
</gene>
<name>A0AAV9I4R6_9PEZI</name>
<reference evidence="2" key="1">
    <citation type="journal article" date="2023" name="Mol. Phylogenet. Evol.">
        <title>Genome-scale phylogeny and comparative genomics of the fungal order Sordariales.</title>
        <authorList>
            <person name="Hensen N."/>
            <person name="Bonometti L."/>
            <person name="Westerberg I."/>
            <person name="Brannstrom I.O."/>
            <person name="Guillou S."/>
            <person name="Cros-Aarteil S."/>
            <person name="Calhoun S."/>
            <person name="Haridas S."/>
            <person name="Kuo A."/>
            <person name="Mondo S."/>
            <person name="Pangilinan J."/>
            <person name="Riley R."/>
            <person name="LaButti K."/>
            <person name="Andreopoulos B."/>
            <person name="Lipzen A."/>
            <person name="Chen C."/>
            <person name="Yan M."/>
            <person name="Daum C."/>
            <person name="Ng V."/>
            <person name="Clum A."/>
            <person name="Steindorff A."/>
            <person name="Ohm R.A."/>
            <person name="Martin F."/>
            <person name="Silar P."/>
            <person name="Natvig D.O."/>
            <person name="Lalanne C."/>
            <person name="Gautier V."/>
            <person name="Ament-Velasquez S.L."/>
            <person name="Kruys A."/>
            <person name="Hutchinson M.I."/>
            <person name="Powell A.J."/>
            <person name="Barry K."/>
            <person name="Miller A.N."/>
            <person name="Grigoriev I.V."/>
            <person name="Debuchy R."/>
            <person name="Gladieux P."/>
            <person name="Hiltunen Thoren M."/>
            <person name="Johannesson H."/>
        </authorList>
    </citation>
    <scope>NUCLEOTIDE SEQUENCE</scope>
    <source>
        <strain evidence="2">PSN324</strain>
    </source>
</reference>
<feature type="compositionally biased region" description="Low complexity" evidence="1">
    <location>
        <begin position="298"/>
        <end position="309"/>
    </location>
</feature>
<protein>
    <submittedName>
        <fullName evidence="2">Uncharacterized protein</fullName>
    </submittedName>
</protein>
<keyword evidence="3" id="KW-1185">Reference proteome</keyword>
<comment type="caution">
    <text evidence="2">The sequence shown here is derived from an EMBL/GenBank/DDBJ whole genome shotgun (WGS) entry which is preliminary data.</text>
</comment>